<organism evidence="2 3">
    <name type="scientific">Periplaneta americana</name>
    <name type="common">American cockroach</name>
    <name type="synonym">Blatta americana</name>
    <dbReference type="NCBI Taxonomy" id="6978"/>
    <lineage>
        <taxon>Eukaryota</taxon>
        <taxon>Metazoa</taxon>
        <taxon>Ecdysozoa</taxon>
        <taxon>Arthropoda</taxon>
        <taxon>Hexapoda</taxon>
        <taxon>Insecta</taxon>
        <taxon>Pterygota</taxon>
        <taxon>Neoptera</taxon>
        <taxon>Polyneoptera</taxon>
        <taxon>Dictyoptera</taxon>
        <taxon>Blattodea</taxon>
        <taxon>Blattoidea</taxon>
        <taxon>Blattidae</taxon>
        <taxon>Blattinae</taxon>
        <taxon>Periplaneta</taxon>
    </lineage>
</organism>
<reference evidence="2 3" key="1">
    <citation type="journal article" date="2022" name="Allergy">
        <title>Genome assembly and annotation of Periplaneta americana reveal a comprehensive cockroach allergen profile.</title>
        <authorList>
            <person name="Wang L."/>
            <person name="Xiong Q."/>
            <person name="Saelim N."/>
            <person name="Wang L."/>
            <person name="Nong W."/>
            <person name="Wan A.T."/>
            <person name="Shi M."/>
            <person name="Liu X."/>
            <person name="Cao Q."/>
            <person name="Hui J.H.L."/>
            <person name="Sookrung N."/>
            <person name="Leung T.F."/>
            <person name="Tungtrongchitr A."/>
            <person name="Tsui S.K.W."/>
        </authorList>
    </citation>
    <scope>NUCLEOTIDE SEQUENCE [LARGE SCALE GENOMIC DNA]</scope>
    <source>
        <strain evidence="2">PWHHKU_190912</strain>
    </source>
</reference>
<accession>A0ABQ8SWJ6</accession>
<evidence type="ECO:0000256" key="1">
    <source>
        <dbReference type="SAM" id="MobiDB-lite"/>
    </source>
</evidence>
<dbReference type="Proteomes" id="UP001148838">
    <property type="component" value="Unassembled WGS sequence"/>
</dbReference>
<sequence length="158" mass="17207">MAGLCEGSNELAGSLKAISEEVNYALLIVIYGNSHLLIICNQQAPPAWLSRLRHLPAVLNLHSGAGSIPAWANYLVGVSSKVFPNRKVNARVHVPLLLRQPPQGSLNGPRRKSSPEKVCLGFRCRSYPSSLEYNPRRPVEGASSFGGPPVERSENQKK</sequence>
<comment type="caution">
    <text evidence="2">The sequence shown here is derived from an EMBL/GenBank/DDBJ whole genome shotgun (WGS) entry which is preliminary data.</text>
</comment>
<feature type="region of interest" description="Disordered" evidence="1">
    <location>
        <begin position="128"/>
        <end position="158"/>
    </location>
</feature>
<gene>
    <name evidence="2" type="ORF">ANN_14513</name>
</gene>
<proteinExistence type="predicted"/>
<protein>
    <submittedName>
        <fullName evidence="2">Uncharacterized protein</fullName>
    </submittedName>
</protein>
<evidence type="ECO:0000313" key="3">
    <source>
        <dbReference type="Proteomes" id="UP001148838"/>
    </source>
</evidence>
<dbReference type="EMBL" id="JAJSOF020000019">
    <property type="protein sequence ID" value="KAJ4438566.1"/>
    <property type="molecule type" value="Genomic_DNA"/>
</dbReference>
<keyword evidence="3" id="KW-1185">Reference proteome</keyword>
<evidence type="ECO:0000313" key="2">
    <source>
        <dbReference type="EMBL" id="KAJ4438566.1"/>
    </source>
</evidence>
<name>A0ABQ8SWJ6_PERAM</name>